<gene>
    <name evidence="1" type="ORF">ACFSAH_15175</name>
</gene>
<evidence type="ECO:0000313" key="2">
    <source>
        <dbReference type="Proteomes" id="UP001597118"/>
    </source>
</evidence>
<dbReference type="Proteomes" id="UP001597118">
    <property type="component" value="Unassembled WGS sequence"/>
</dbReference>
<reference evidence="2" key="1">
    <citation type="journal article" date="2019" name="Int. J. Syst. Evol. Microbiol.">
        <title>The Global Catalogue of Microorganisms (GCM) 10K type strain sequencing project: providing services to taxonomists for standard genome sequencing and annotation.</title>
        <authorList>
            <consortium name="The Broad Institute Genomics Platform"/>
            <consortium name="The Broad Institute Genome Sequencing Center for Infectious Disease"/>
            <person name="Wu L."/>
            <person name="Ma J."/>
        </authorList>
    </citation>
    <scope>NUCLEOTIDE SEQUENCE [LARGE SCALE GENOMIC DNA]</scope>
    <source>
        <strain evidence="2">CCUG 53762</strain>
    </source>
</reference>
<accession>A0ABW4IGT1</accession>
<dbReference type="PROSITE" id="PS51257">
    <property type="entry name" value="PROKAR_LIPOPROTEIN"/>
    <property type="match status" value="1"/>
</dbReference>
<proteinExistence type="predicted"/>
<organism evidence="1 2">
    <name type="scientific">Pseudopedobacter beijingensis</name>
    <dbReference type="NCBI Taxonomy" id="1207056"/>
    <lineage>
        <taxon>Bacteria</taxon>
        <taxon>Pseudomonadati</taxon>
        <taxon>Bacteroidota</taxon>
        <taxon>Sphingobacteriia</taxon>
        <taxon>Sphingobacteriales</taxon>
        <taxon>Sphingobacteriaceae</taxon>
        <taxon>Pseudopedobacter</taxon>
    </lineage>
</organism>
<comment type="caution">
    <text evidence="1">The sequence shown here is derived from an EMBL/GenBank/DDBJ whole genome shotgun (WGS) entry which is preliminary data.</text>
</comment>
<name>A0ABW4IGT1_9SPHI</name>
<keyword evidence="2" id="KW-1185">Reference proteome</keyword>
<dbReference type="RefSeq" id="WP_379663586.1">
    <property type="nucleotide sequence ID" value="NZ_JBHUDG010000043.1"/>
</dbReference>
<protein>
    <recommendedName>
        <fullName evidence="3">Lipocalin-like domain-containing protein</fullName>
    </recommendedName>
</protein>
<evidence type="ECO:0008006" key="3">
    <source>
        <dbReference type="Google" id="ProtNLM"/>
    </source>
</evidence>
<dbReference type="EMBL" id="JBHUDG010000043">
    <property type="protein sequence ID" value="MFD1631217.1"/>
    <property type="molecule type" value="Genomic_DNA"/>
</dbReference>
<sequence length="155" mass="17695">MKETKKLLLLFVTLCTLGFSVTSCKKDDKAKPAIIGVWKWEGVINPEGETTDPFGEVYLEILEDKTFNEITLYRENNNISVSNYITGKYNYQDNKFDVTESLFDSGLKVSDVKIVDNSTIEFFITDGDGEGYTIIVKRSDVKLAPYIEEYNNYKP</sequence>
<evidence type="ECO:0000313" key="1">
    <source>
        <dbReference type="EMBL" id="MFD1631217.1"/>
    </source>
</evidence>